<keyword evidence="3" id="KW-1185">Reference proteome</keyword>
<comment type="caution">
    <text evidence="2">The sequence shown here is derived from an EMBL/GenBank/DDBJ whole genome shotgun (WGS) entry which is preliminary data.</text>
</comment>
<proteinExistence type="predicted"/>
<sequence>MNSTCRTAIAAAVAGGYVLGRTRKAKMAFAIGTLLAGRRFGLNPASLAAEGVRQLRETPHLAGLREQIGGDLVEAARAAASASADRRFSAFADTLRERGREDTGGEDLEDEDYEDEPEEPDESEEPDEPDEPDEPEEESSERRQAPARERKKAPAKKAAAKKTGPAKKAAARGKAAPAKKAAAKKTAPSRSRSTTSRRGR</sequence>
<accession>A0A9W4DUP0</accession>
<feature type="compositionally biased region" description="Basic and acidic residues" evidence="1">
    <location>
        <begin position="94"/>
        <end position="103"/>
    </location>
</feature>
<reference evidence="2" key="1">
    <citation type="submission" date="2021-05" db="EMBL/GenBank/DDBJ databases">
        <authorList>
            <person name="Arsene-Ploetze F."/>
        </authorList>
    </citation>
    <scope>NUCLEOTIDE SEQUENCE</scope>
    <source>
        <strain evidence="2">DSM 42138</strain>
    </source>
</reference>
<dbReference type="RefSeq" id="WP_251494676.1">
    <property type="nucleotide sequence ID" value="NZ_CAJSLV010000071.1"/>
</dbReference>
<dbReference type="AlphaFoldDB" id="A0A9W4DUP0"/>
<feature type="compositionally biased region" description="Acidic residues" evidence="1">
    <location>
        <begin position="104"/>
        <end position="139"/>
    </location>
</feature>
<organism evidence="2 3">
    <name type="scientific">Actinacidiphila cocklensis</name>
    <dbReference type="NCBI Taxonomy" id="887465"/>
    <lineage>
        <taxon>Bacteria</taxon>
        <taxon>Bacillati</taxon>
        <taxon>Actinomycetota</taxon>
        <taxon>Actinomycetes</taxon>
        <taxon>Kitasatosporales</taxon>
        <taxon>Streptomycetaceae</taxon>
        <taxon>Actinacidiphila</taxon>
    </lineage>
</organism>
<evidence type="ECO:0000313" key="3">
    <source>
        <dbReference type="Proteomes" id="UP001152519"/>
    </source>
</evidence>
<evidence type="ECO:0000256" key="1">
    <source>
        <dbReference type="SAM" id="MobiDB-lite"/>
    </source>
</evidence>
<evidence type="ECO:0008006" key="4">
    <source>
        <dbReference type="Google" id="ProtNLM"/>
    </source>
</evidence>
<protein>
    <recommendedName>
        <fullName evidence="4">Histone protein</fullName>
    </recommendedName>
</protein>
<evidence type="ECO:0000313" key="2">
    <source>
        <dbReference type="EMBL" id="CAG6396360.1"/>
    </source>
</evidence>
<name>A0A9W4DUP0_9ACTN</name>
<feature type="region of interest" description="Disordered" evidence="1">
    <location>
        <begin position="94"/>
        <end position="200"/>
    </location>
</feature>
<feature type="compositionally biased region" description="Low complexity" evidence="1">
    <location>
        <begin position="161"/>
        <end position="194"/>
    </location>
</feature>
<dbReference type="EMBL" id="CAJSLV010000071">
    <property type="protein sequence ID" value="CAG6396360.1"/>
    <property type="molecule type" value="Genomic_DNA"/>
</dbReference>
<feature type="compositionally biased region" description="Basic residues" evidence="1">
    <location>
        <begin position="149"/>
        <end position="160"/>
    </location>
</feature>
<gene>
    <name evidence="2" type="ORF">SCOCK_400017</name>
</gene>
<dbReference type="Proteomes" id="UP001152519">
    <property type="component" value="Unassembled WGS sequence"/>
</dbReference>